<dbReference type="Gene3D" id="3.30.390.10">
    <property type="entry name" value="Enolase-like, N-terminal domain"/>
    <property type="match status" value="1"/>
</dbReference>
<dbReference type="GO" id="GO:0004634">
    <property type="term" value="F:phosphopyruvate hydratase activity"/>
    <property type="evidence" value="ECO:0007669"/>
    <property type="project" value="UniProtKB-EC"/>
</dbReference>
<sequence length="560" mass="61814">MSSSNVNRIADISCRAVLDATGHYGVEVDVTVGWGIVRSQARVSCAPDPDNDSDRTYYNSVISAIDTFDTSLKPRLVGAPLTESRAIDSVLDTSTQASPMPPQIAALTRSISTAVWRGRASGSNRPLYRLLAEEMKTPTIRLPTPIVSVLGGGAVADSELGFAQILIFPLRTTSFKDALESVVTVHQSISKVLKSEFGVGGVTVADDGSFAAPLRDVEDAIRIVETALDNSGKIFEMGIGINCGASHLWDAAKEEYDTKWNWRKPEKESVDEEEPQQPTEEDVEHETEEPSTDQPPLSSGRMHSARSESRSTPGLENPPSARPLSPKTSYTPLEWTDLLISLIERHRILYLEHTHILEHDQELKRLFGYCSTHNVLLAQSRPILEAFGEIESVLPLSLSTSLSEANTLTDLISLSADLQLTGHAVIVDCTMQKITETVSADVAVGTGSGLIKLSLARGENIEVVNQLLRVEEEMKGLAVYGFDLWRVVEKTQNELKAEFDESERIRKEEIRRRKEEEERARREEEERAAEEERRRVEAEEAAAAAAMAAEEQPEELPDEE</sequence>
<dbReference type="Proteomes" id="UP001281761">
    <property type="component" value="Unassembled WGS sequence"/>
</dbReference>
<evidence type="ECO:0000256" key="5">
    <source>
        <dbReference type="ARBA" id="ARBA00023152"/>
    </source>
</evidence>
<dbReference type="PANTHER" id="PTHR11902:SF1">
    <property type="entry name" value="ENOLASE"/>
    <property type="match status" value="1"/>
</dbReference>
<dbReference type="InterPro" id="IPR036849">
    <property type="entry name" value="Enolase-like_C_sf"/>
</dbReference>
<accession>A0ABQ9YD06</accession>
<feature type="compositionally biased region" description="Acidic residues" evidence="7">
    <location>
        <begin position="269"/>
        <end position="291"/>
    </location>
</feature>
<evidence type="ECO:0000256" key="3">
    <source>
        <dbReference type="ARBA" id="ARBA00012058"/>
    </source>
</evidence>
<dbReference type="SMART" id="SM01192">
    <property type="entry name" value="Enolase_C"/>
    <property type="match status" value="1"/>
</dbReference>
<comment type="pathway">
    <text evidence="1">Carbohydrate degradation; glycolysis; pyruvate from D-glyceraldehyde 3-phosphate: step 4/5.</text>
</comment>
<dbReference type="SMART" id="SM01193">
    <property type="entry name" value="Enolase_N"/>
    <property type="match status" value="1"/>
</dbReference>
<dbReference type="Pfam" id="PF00113">
    <property type="entry name" value="Enolase_C"/>
    <property type="match status" value="2"/>
</dbReference>
<evidence type="ECO:0000256" key="6">
    <source>
        <dbReference type="ARBA" id="ARBA00023239"/>
    </source>
</evidence>
<keyword evidence="5" id="KW-0324">Glycolysis</keyword>
<dbReference type="SUPFAM" id="SSF51604">
    <property type="entry name" value="Enolase C-terminal domain-like"/>
    <property type="match status" value="2"/>
</dbReference>
<evidence type="ECO:0000256" key="2">
    <source>
        <dbReference type="ARBA" id="ARBA00009604"/>
    </source>
</evidence>
<dbReference type="InterPro" id="IPR020811">
    <property type="entry name" value="Enolase_N"/>
</dbReference>
<evidence type="ECO:0000313" key="11">
    <source>
        <dbReference type="Proteomes" id="UP001281761"/>
    </source>
</evidence>
<feature type="compositionally biased region" description="Low complexity" evidence="7">
    <location>
        <begin position="541"/>
        <end position="550"/>
    </location>
</feature>
<feature type="region of interest" description="Disordered" evidence="7">
    <location>
        <begin position="506"/>
        <end position="560"/>
    </location>
</feature>
<evidence type="ECO:0000259" key="8">
    <source>
        <dbReference type="SMART" id="SM01192"/>
    </source>
</evidence>
<dbReference type="InterPro" id="IPR020810">
    <property type="entry name" value="Enolase_C"/>
</dbReference>
<reference evidence="10 11" key="1">
    <citation type="journal article" date="2022" name="bioRxiv">
        <title>Genomics of Preaxostyla Flagellates Illuminates Evolutionary Transitions and the Path Towards Mitochondrial Loss.</title>
        <authorList>
            <person name="Novak L.V.F."/>
            <person name="Treitli S.C."/>
            <person name="Pyrih J."/>
            <person name="Halakuc P."/>
            <person name="Pipaliya S.V."/>
            <person name="Vacek V."/>
            <person name="Brzon O."/>
            <person name="Soukal P."/>
            <person name="Eme L."/>
            <person name="Dacks J.B."/>
            <person name="Karnkowska A."/>
            <person name="Elias M."/>
            <person name="Hampl V."/>
        </authorList>
    </citation>
    <scope>NUCLEOTIDE SEQUENCE [LARGE SCALE GENOMIC DNA]</scope>
    <source>
        <strain evidence="10">NAU3</strain>
        <tissue evidence="10">Gut</tissue>
    </source>
</reference>
<dbReference type="InterPro" id="IPR000941">
    <property type="entry name" value="Enolase"/>
</dbReference>
<feature type="compositionally biased region" description="Basic and acidic residues" evidence="7">
    <location>
        <begin position="506"/>
        <end position="538"/>
    </location>
</feature>
<feature type="domain" description="Enolase N-terminal" evidence="9">
    <location>
        <begin position="9"/>
        <end position="131"/>
    </location>
</feature>
<feature type="domain" description="Enolase C-terminal TIM barrel" evidence="8">
    <location>
        <begin position="139"/>
        <end position="487"/>
    </location>
</feature>
<feature type="compositionally biased region" description="Acidic residues" evidence="7">
    <location>
        <begin position="551"/>
        <end position="560"/>
    </location>
</feature>
<evidence type="ECO:0000313" key="10">
    <source>
        <dbReference type="EMBL" id="KAK2961614.1"/>
    </source>
</evidence>
<organism evidence="10 11">
    <name type="scientific">Blattamonas nauphoetae</name>
    <dbReference type="NCBI Taxonomy" id="2049346"/>
    <lineage>
        <taxon>Eukaryota</taxon>
        <taxon>Metamonada</taxon>
        <taxon>Preaxostyla</taxon>
        <taxon>Oxymonadida</taxon>
        <taxon>Blattamonas</taxon>
    </lineage>
</organism>
<gene>
    <name evidence="10" type="ORF">BLNAU_3412</name>
</gene>
<feature type="region of interest" description="Disordered" evidence="7">
    <location>
        <begin position="263"/>
        <end position="328"/>
    </location>
</feature>
<evidence type="ECO:0000256" key="1">
    <source>
        <dbReference type="ARBA" id="ARBA00005031"/>
    </source>
</evidence>
<name>A0ABQ9YD06_9EUKA</name>
<keyword evidence="11" id="KW-1185">Reference proteome</keyword>
<dbReference type="PANTHER" id="PTHR11902">
    <property type="entry name" value="ENOLASE"/>
    <property type="match status" value="1"/>
</dbReference>
<evidence type="ECO:0000256" key="7">
    <source>
        <dbReference type="SAM" id="MobiDB-lite"/>
    </source>
</evidence>
<dbReference type="EMBL" id="JARBJD010000015">
    <property type="protein sequence ID" value="KAK2961614.1"/>
    <property type="molecule type" value="Genomic_DNA"/>
</dbReference>
<keyword evidence="6 10" id="KW-0456">Lyase</keyword>
<comment type="caution">
    <text evidence="10">The sequence shown here is derived from an EMBL/GenBank/DDBJ whole genome shotgun (WGS) entry which is preliminary data.</text>
</comment>
<evidence type="ECO:0000256" key="4">
    <source>
        <dbReference type="ARBA" id="ARBA00022842"/>
    </source>
</evidence>
<comment type="similarity">
    <text evidence="2">Belongs to the enolase family.</text>
</comment>
<dbReference type="Gene3D" id="3.20.20.120">
    <property type="entry name" value="Enolase-like C-terminal domain"/>
    <property type="match status" value="1"/>
</dbReference>
<dbReference type="InterPro" id="IPR029017">
    <property type="entry name" value="Enolase-like_N"/>
</dbReference>
<dbReference type="SUPFAM" id="SSF54826">
    <property type="entry name" value="Enolase N-terminal domain-like"/>
    <property type="match status" value="1"/>
</dbReference>
<dbReference type="EC" id="4.2.1.11" evidence="3"/>
<proteinExistence type="inferred from homology"/>
<evidence type="ECO:0000259" key="9">
    <source>
        <dbReference type="SMART" id="SM01193"/>
    </source>
</evidence>
<keyword evidence="4" id="KW-0460">Magnesium</keyword>
<protein>
    <recommendedName>
        <fullName evidence="3">phosphopyruvate hydratase</fullName>
        <ecNumber evidence="3">4.2.1.11</ecNumber>
    </recommendedName>
</protein>